<evidence type="ECO:0000256" key="1">
    <source>
        <dbReference type="SAM" id="MobiDB-lite"/>
    </source>
</evidence>
<dbReference type="InterPro" id="IPR051675">
    <property type="entry name" value="Endo/Exo/Phosphatase_dom_1"/>
</dbReference>
<gene>
    <name evidence="4" type="ORF">ABEU20_000533</name>
</gene>
<feature type="domain" description="Helix-hairpin-helix DNA-binding motif class 1" evidence="3">
    <location>
        <begin position="251"/>
        <end position="270"/>
    </location>
</feature>
<dbReference type="GO" id="GO:0003677">
    <property type="term" value="F:DNA binding"/>
    <property type="evidence" value="ECO:0007669"/>
    <property type="project" value="UniProtKB-KW"/>
</dbReference>
<feature type="region of interest" description="Disordered" evidence="1">
    <location>
        <begin position="116"/>
        <end position="146"/>
    </location>
</feature>
<organism evidence="4 5">
    <name type="scientific">Rhodococcus parequi</name>
    <dbReference type="NCBI Taxonomy" id="3137122"/>
    <lineage>
        <taxon>Bacteria</taxon>
        <taxon>Bacillati</taxon>
        <taxon>Actinomycetota</taxon>
        <taxon>Actinomycetes</taxon>
        <taxon>Mycobacteriales</taxon>
        <taxon>Nocardiaceae</taxon>
        <taxon>Rhodococcus</taxon>
    </lineage>
</organism>
<dbReference type="PANTHER" id="PTHR21180">
    <property type="entry name" value="ENDONUCLEASE/EXONUCLEASE/PHOSPHATASE FAMILY DOMAIN-CONTAINING PROTEIN 1"/>
    <property type="match status" value="1"/>
</dbReference>
<reference evidence="4 5" key="1">
    <citation type="submission" date="2023-11" db="EMBL/GenBank/DDBJ databases">
        <authorList>
            <person name="Val-Calvo J."/>
            <person name="Scortti M."/>
            <person name="Vazquez-Boland J."/>
        </authorList>
    </citation>
    <scope>NUCLEOTIDE SEQUENCE [LARGE SCALE GENOMIC DNA]</scope>
    <source>
        <strain evidence="4 5">PAM 2766</strain>
    </source>
</reference>
<keyword evidence="2" id="KW-0472">Membrane</keyword>
<dbReference type="Gene3D" id="1.10.150.320">
    <property type="entry name" value="Photosystem II 12 kDa extrinsic protein"/>
    <property type="match status" value="1"/>
</dbReference>
<dbReference type="InterPro" id="IPR010994">
    <property type="entry name" value="RuvA_2-like"/>
</dbReference>
<dbReference type="EMBL" id="JBDLNV010000001">
    <property type="protein sequence ID" value="MFM1721993.1"/>
    <property type="molecule type" value="Genomic_DNA"/>
</dbReference>
<keyword evidence="4" id="KW-0238">DNA-binding</keyword>
<dbReference type="Proteomes" id="UP001629745">
    <property type="component" value="Unassembled WGS sequence"/>
</dbReference>
<accession>A0ABW9FAB2</accession>
<dbReference type="InterPro" id="IPR004509">
    <property type="entry name" value="Competence_ComEA_HhH"/>
</dbReference>
<feature type="transmembrane region" description="Helical" evidence="2">
    <location>
        <begin position="79"/>
        <end position="98"/>
    </location>
</feature>
<dbReference type="InterPro" id="IPR003583">
    <property type="entry name" value="Hlx-hairpin-Hlx_DNA-bd_motif"/>
</dbReference>
<feature type="domain" description="Helix-hairpin-helix DNA-binding motif class 1" evidence="3">
    <location>
        <begin position="281"/>
        <end position="300"/>
    </location>
</feature>
<comment type="caution">
    <text evidence="4">The sequence shown here is derived from an EMBL/GenBank/DDBJ whole genome shotgun (WGS) entry which is preliminary data.</text>
</comment>
<keyword evidence="2" id="KW-1133">Transmembrane helix</keyword>
<dbReference type="Pfam" id="PF10531">
    <property type="entry name" value="SLBB"/>
    <property type="match status" value="1"/>
</dbReference>
<evidence type="ECO:0000313" key="5">
    <source>
        <dbReference type="Proteomes" id="UP001629745"/>
    </source>
</evidence>
<feature type="compositionally biased region" description="Low complexity" evidence="1">
    <location>
        <begin position="16"/>
        <end position="26"/>
    </location>
</feature>
<keyword evidence="5" id="KW-1185">Reference proteome</keyword>
<feature type="region of interest" description="Disordered" evidence="1">
    <location>
        <begin position="13"/>
        <end position="43"/>
    </location>
</feature>
<proteinExistence type="predicted"/>
<feature type="compositionally biased region" description="Acidic residues" evidence="1">
    <location>
        <begin position="33"/>
        <end position="43"/>
    </location>
</feature>
<dbReference type="SMART" id="SM00278">
    <property type="entry name" value="HhH1"/>
    <property type="match status" value="2"/>
</dbReference>
<evidence type="ECO:0000259" key="3">
    <source>
        <dbReference type="SMART" id="SM00278"/>
    </source>
</evidence>
<keyword evidence="2" id="KW-0812">Transmembrane</keyword>
<dbReference type="SUPFAM" id="SSF47781">
    <property type="entry name" value="RuvA domain 2-like"/>
    <property type="match status" value="1"/>
</dbReference>
<name>A0ABW9FAB2_9NOCA</name>
<dbReference type="PANTHER" id="PTHR21180:SF32">
    <property type="entry name" value="ENDONUCLEASE_EXONUCLEASE_PHOSPHATASE FAMILY DOMAIN-CONTAINING PROTEIN 1"/>
    <property type="match status" value="1"/>
</dbReference>
<dbReference type="NCBIfam" id="TIGR00426">
    <property type="entry name" value="competence protein ComEA helix-hairpin-helix repeat region"/>
    <property type="match status" value="1"/>
</dbReference>
<dbReference type="Pfam" id="PF12836">
    <property type="entry name" value="HHH_3"/>
    <property type="match status" value="1"/>
</dbReference>
<sequence>MGIDQERATVRHRLMSASKASAASVSPRTAAGPDDDVTAFDEADERAPGWLFERGGAADADEPAAFSPRSRLALGRRGAAVLVLVGLCAAGVAAVAVWRDRPTAQAVPPLPVVEVRESDTSGVEPSGVEAPGVEPSVPSPTAAAHPGGDAQLVVSVVGLVNQAGLVRLPPGSRVADALAAAGGPRPGADVLGLNMAERVDDGDQILVGAVPPDGGPTTVGSARIGPGAAGTGAGEGAKAAGKVNLNAAGEAELDALPGVGPVTAAAIVSWRQTNGKFTDVEQLGEVDGIGPARLAKLRELVTL</sequence>
<evidence type="ECO:0000256" key="2">
    <source>
        <dbReference type="SAM" id="Phobius"/>
    </source>
</evidence>
<protein>
    <submittedName>
        <fullName evidence="4">ComEA family DNA-binding protein</fullName>
    </submittedName>
</protein>
<evidence type="ECO:0000313" key="4">
    <source>
        <dbReference type="EMBL" id="MFM1721993.1"/>
    </source>
</evidence>
<dbReference type="RefSeq" id="WP_420162587.1">
    <property type="nucleotide sequence ID" value="NZ_JBDLNV010000001.1"/>
</dbReference>
<dbReference type="InterPro" id="IPR019554">
    <property type="entry name" value="Soluble_ligand-bd"/>
</dbReference>